<dbReference type="RefSeq" id="WP_166469190.1">
    <property type="nucleotide sequence ID" value="NZ_CP050066.2"/>
</dbReference>
<evidence type="ECO:0000313" key="2">
    <source>
        <dbReference type="Proteomes" id="UP000500895"/>
    </source>
</evidence>
<evidence type="ECO:0000313" key="1">
    <source>
        <dbReference type="EMBL" id="QIP09537.1"/>
    </source>
</evidence>
<dbReference type="EMBL" id="CP050066">
    <property type="protein sequence ID" value="QIP09537.1"/>
    <property type="molecule type" value="Genomic_DNA"/>
</dbReference>
<proteinExistence type="predicted"/>
<gene>
    <name evidence="1" type="ORF">HAV00_26270</name>
</gene>
<dbReference type="AlphaFoldDB" id="A0A6G9AAN7"/>
<protein>
    <submittedName>
        <fullName evidence="1">Uncharacterized protein</fullName>
    </submittedName>
</protein>
<reference evidence="1 2" key="1">
    <citation type="journal article" date="2020" name="Int. J. Syst. Evol. Microbiol.">
        <title>Description and complete genome sequences of Bradyrhizobium symbiodeficiens sp. nov., a non-symbiotic bacterium associated with legumes native to Canada.</title>
        <authorList>
            <person name="Bromfield E.S.P."/>
            <person name="Cloutier S."/>
            <person name="Nguyen H.D.T."/>
        </authorList>
    </citation>
    <scope>NUCLEOTIDE SEQUENCE [LARGE SCALE GENOMIC DNA]</scope>
    <source>
        <strain evidence="1 2">101S1MB</strain>
    </source>
</reference>
<name>A0A6G9AAN7_9BRAD</name>
<accession>A0A6G9AAN7</accession>
<sequence>MGWSEPFDEPIVLPNGRHLVTLLNAGNYVATLPAATQRRPEWQAAAEALLLVAERGGPTMLARIRMARALNASEPPPALRARSANSFRIIRWPKRKKSPTGTVRAR</sequence>
<organism evidence="1 2">
    <name type="scientific">Bradyrhizobium symbiodeficiens</name>
    <dbReference type="NCBI Taxonomy" id="1404367"/>
    <lineage>
        <taxon>Bacteria</taxon>
        <taxon>Pseudomonadati</taxon>
        <taxon>Pseudomonadota</taxon>
        <taxon>Alphaproteobacteria</taxon>
        <taxon>Hyphomicrobiales</taxon>
        <taxon>Nitrobacteraceae</taxon>
        <taxon>Bradyrhizobium</taxon>
    </lineage>
</organism>
<dbReference type="Proteomes" id="UP000500895">
    <property type="component" value="Chromosome"/>
</dbReference>